<feature type="compositionally biased region" description="Acidic residues" evidence="6">
    <location>
        <begin position="64"/>
        <end position="84"/>
    </location>
</feature>
<dbReference type="Pfam" id="PF04084">
    <property type="entry name" value="RecA-like_ORC2"/>
    <property type="match status" value="1"/>
</dbReference>
<dbReference type="GO" id="GO:0006260">
    <property type="term" value="P:DNA replication"/>
    <property type="evidence" value="ECO:0007669"/>
    <property type="project" value="UniProtKB-UniRule"/>
</dbReference>
<evidence type="ECO:0000259" key="7">
    <source>
        <dbReference type="Pfam" id="PF04084"/>
    </source>
</evidence>
<feature type="compositionally biased region" description="Polar residues" evidence="6">
    <location>
        <begin position="96"/>
        <end position="105"/>
    </location>
</feature>
<dbReference type="InterPro" id="IPR056773">
    <property type="entry name" value="WHD_ORC2"/>
</dbReference>
<evidence type="ECO:0000256" key="6">
    <source>
        <dbReference type="SAM" id="MobiDB-lite"/>
    </source>
</evidence>
<dbReference type="GeneID" id="91091473"/>
<dbReference type="InterPro" id="IPR007220">
    <property type="entry name" value="ORC2"/>
</dbReference>
<comment type="similarity">
    <text evidence="2 5">Belongs to the ORC2 family.</text>
</comment>
<evidence type="ECO:0000259" key="8">
    <source>
        <dbReference type="Pfam" id="PF24882"/>
    </source>
</evidence>
<keyword evidence="3 5" id="KW-0235">DNA replication</keyword>
<dbReference type="AlphaFoldDB" id="A0AAX4JKM5"/>
<dbReference type="PANTHER" id="PTHR14052:SF0">
    <property type="entry name" value="ORIGIN RECOGNITION COMPLEX SUBUNIT 2"/>
    <property type="match status" value="1"/>
</dbReference>
<evidence type="ECO:0000313" key="10">
    <source>
        <dbReference type="Proteomes" id="UP001355207"/>
    </source>
</evidence>
<feature type="domain" description="Origin recognition complex subunit 2 winged-helix" evidence="8">
    <location>
        <begin position="484"/>
        <end position="544"/>
    </location>
</feature>
<keyword evidence="10" id="KW-1185">Reference proteome</keyword>
<dbReference type="InterPro" id="IPR056772">
    <property type="entry name" value="RecA-like_ORC2"/>
</dbReference>
<dbReference type="EMBL" id="CP144098">
    <property type="protein sequence ID" value="WWC85931.1"/>
    <property type="molecule type" value="Genomic_DNA"/>
</dbReference>
<accession>A0AAX4JKM5</accession>
<feature type="region of interest" description="Disordered" evidence="6">
    <location>
        <begin position="1"/>
        <end position="148"/>
    </location>
</feature>
<feature type="compositionally biased region" description="Low complexity" evidence="6">
    <location>
        <begin position="11"/>
        <end position="22"/>
    </location>
</feature>
<organism evidence="9 10">
    <name type="scientific">Kwoniella dendrophila CBS 6074</name>
    <dbReference type="NCBI Taxonomy" id="1295534"/>
    <lineage>
        <taxon>Eukaryota</taxon>
        <taxon>Fungi</taxon>
        <taxon>Dikarya</taxon>
        <taxon>Basidiomycota</taxon>
        <taxon>Agaricomycotina</taxon>
        <taxon>Tremellomycetes</taxon>
        <taxon>Tremellales</taxon>
        <taxon>Cryptococcaceae</taxon>
        <taxon>Kwoniella</taxon>
    </lineage>
</organism>
<feature type="compositionally biased region" description="Basic residues" evidence="6">
    <location>
        <begin position="1"/>
        <end position="10"/>
    </location>
</feature>
<feature type="compositionally biased region" description="Basic and acidic residues" evidence="6">
    <location>
        <begin position="128"/>
        <end position="137"/>
    </location>
</feature>
<evidence type="ECO:0000256" key="2">
    <source>
        <dbReference type="ARBA" id="ARBA00007421"/>
    </source>
</evidence>
<keyword evidence="4 5" id="KW-0539">Nucleus</keyword>
<dbReference type="Pfam" id="PF24882">
    <property type="entry name" value="WHD_ORC2"/>
    <property type="match status" value="1"/>
</dbReference>
<comment type="subcellular location">
    <subcellularLocation>
        <location evidence="1 5">Nucleus</location>
    </subcellularLocation>
</comment>
<comment type="function">
    <text evidence="5">Component of the origin recognition complex (ORC) that binds origins of replication. DNA-binding is ATP-dependent. ORC is required to assemble the pre-replication complex necessary to initiate DNA replication.</text>
</comment>
<reference evidence="9 10" key="1">
    <citation type="submission" date="2024-01" db="EMBL/GenBank/DDBJ databases">
        <title>Comparative genomics of Cryptococcus and Kwoniella reveals pathogenesis evolution and contrasting modes of karyotype evolution via chromosome fusion or intercentromeric recombination.</title>
        <authorList>
            <person name="Coelho M.A."/>
            <person name="David-Palma M."/>
            <person name="Shea T."/>
            <person name="Bowers K."/>
            <person name="McGinley-Smith S."/>
            <person name="Mohammad A.W."/>
            <person name="Gnirke A."/>
            <person name="Yurkov A.M."/>
            <person name="Nowrousian M."/>
            <person name="Sun S."/>
            <person name="Cuomo C.A."/>
            <person name="Heitman J."/>
        </authorList>
    </citation>
    <scope>NUCLEOTIDE SEQUENCE [LARGE SCALE GENOMIC DNA]</scope>
    <source>
        <strain evidence="9 10">CBS 6074</strain>
    </source>
</reference>
<dbReference type="GO" id="GO:0005664">
    <property type="term" value="C:nuclear origin of replication recognition complex"/>
    <property type="evidence" value="ECO:0007669"/>
    <property type="project" value="UniProtKB-UniRule"/>
</dbReference>
<evidence type="ECO:0000256" key="4">
    <source>
        <dbReference type="ARBA" id="ARBA00023242"/>
    </source>
</evidence>
<gene>
    <name evidence="9" type="ORF">L201_000801</name>
</gene>
<dbReference type="RefSeq" id="XP_066072694.1">
    <property type="nucleotide sequence ID" value="XM_066216597.1"/>
</dbReference>
<evidence type="ECO:0000256" key="3">
    <source>
        <dbReference type="ARBA" id="ARBA00022705"/>
    </source>
</evidence>
<feature type="domain" description="Origin recognition complex subunit 2 RecA-like" evidence="7">
    <location>
        <begin position="209"/>
        <end position="404"/>
    </location>
</feature>
<dbReference type="Proteomes" id="UP001355207">
    <property type="component" value="Chromosome 1"/>
</dbReference>
<name>A0AAX4JKM5_9TREE</name>
<sequence length="558" mass="62262">MPPRQAKRARLSSPSASPDPLSMNEIEDEPSASHLVSFLTGYADHHSSGSSSGEEGDHDGFDIPSEEDDEDVDDVDGEEDDDLDGTPTKRAKTGLIGTSTPNSRKGTPKKKKVGGSKTPTPRKTPNKRKLDPLEISEKNGAIGEEGGEGEGIIRISKSDQYFQFQSRTSKTSGNSYSLLAKPLSQKQYDQYTALSSKARENINPPENFEERYDQWELELDNGFNLFFYGFGSKFKAINRFLDKRLLKKGNLVVVNGHFPQLSIRDILNSIEDNLSVPQNIKLPKSLLNNATPLERSAYRIYSYFLPPNSIPTSKKRDYPTSKNDLYLIIHNLDSPTLRKPQAIATLSLLASSPRIHIIASFDHLHTPLLFSPSLNNTPPHKYEIGDWSGNIPNERGFNWIYHNVTTYAPYTLELSYLKLSASASHLSLSTSTANGISEEGVLQILKSVPPMAARLLKLLLTRQLSNLPPDPKHHIAYPINQISPIFAVDNDILQSLAKEKFIAREEERYDALIGEYRDHGLVVEAALDNEGRTGRWVWVPLGKAAIERVLETMKEVEV</sequence>
<comment type="subunit">
    <text evidence="5">Component of the origin recognition complex (ORC).</text>
</comment>
<evidence type="ECO:0000256" key="5">
    <source>
        <dbReference type="RuleBase" id="RU368084"/>
    </source>
</evidence>
<evidence type="ECO:0000256" key="1">
    <source>
        <dbReference type="ARBA" id="ARBA00004123"/>
    </source>
</evidence>
<dbReference type="PANTHER" id="PTHR14052">
    <property type="entry name" value="ORIGIN RECOGNITION COMPLEX SUBUNIT 2"/>
    <property type="match status" value="1"/>
</dbReference>
<evidence type="ECO:0000313" key="9">
    <source>
        <dbReference type="EMBL" id="WWC85931.1"/>
    </source>
</evidence>
<protein>
    <recommendedName>
        <fullName evidence="5">Origin recognition complex subunit 2</fullName>
    </recommendedName>
</protein>
<dbReference type="GO" id="GO:0003688">
    <property type="term" value="F:DNA replication origin binding"/>
    <property type="evidence" value="ECO:0007669"/>
    <property type="project" value="UniProtKB-UniRule"/>
</dbReference>
<proteinExistence type="inferred from homology"/>